<dbReference type="Pfam" id="PF00005">
    <property type="entry name" value="ABC_tran"/>
    <property type="match status" value="1"/>
</dbReference>
<dbReference type="PANTHER" id="PTHR48041:SF15">
    <property type="entry name" value="FI05267P"/>
    <property type="match status" value="1"/>
</dbReference>
<evidence type="ECO:0000256" key="1">
    <source>
        <dbReference type="ARBA" id="ARBA00004141"/>
    </source>
</evidence>
<keyword evidence="5" id="KW-0547">Nucleotide-binding</keyword>
<gene>
    <name evidence="12" type="primary">LOC106744512</name>
</gene>
<dbReference type="InterPro" id="IPR003593">
    <property type="entry name" value="AAA+_ATPase"/>
</dbReference>
<evidence type="ECO:0000256" key="7">
    <source>
        <dbReference type="ARBA" id="ARBA00022989"/>
    </source>
</evidence>
<comment type="similarity">
    <text evidence="2">Belongs to the ABC transporter superfamily. ABCG family. Eye pigment precursor importer (TC 3.A.1.204) subfamily.</text>
</comment>
<sequence length="633" mass="72171">MELTLENNAMKMDVHREDVKNAFKYDGSARMSHLSKMAAVDIEFNDLMYSTPGASRKESNLILKGISGQFKSGELTAILGPSGAGKSTLLNILAGYKCTDINGSININGQPRNIREFKKMSCYIMQQDLVQPKLTVSEAMAFAADLKLDKRKSLFEKHIAIDEILNTLRLSASRNTTTEKLSGGERKRLMIALELVNNPPIIFLDEPTTGLDELSSSQCIELLQRLARIGRTVICSVHTPSAKIFQKFDHVYAITSGQCIYRGTPSNLVPYLQSMGVECPKHYNPADFVIEISSGDYGFDLTERMLACVEMKAPILPIQRSKQEFEFERKNPRILWFDQFSTLVRRMTMQLYRDRNYIYMKIFFHIFLGFVIGGLFLGMGNDGSKALFNFGFCFACIIVFLYIPMLPVLLRFPGEILLMKREYFNRWYKMSAYYWALTIVKIPEQIVLSLIYLTLVYFITGQPLEWQRCSMFFSTCFLCAFIAESMAYSIASVFNVVNSVFFGPALTCPLILVAVQGFGDPSPLPLYRTILMYTSYIRYGLEALIAAMYGNGRKRLPCPLEEVYCHFSSPVEIFRTIGRQTVPNFMLDIFALIIILCLCKGILYYLLRQRVQPNKTFQMLHLVGTLVKKHFNM</sequence>
<dbReference type="Pfam" id="PF01061">
    <property type="entry name" value="ABC2_membrane"/>
    <property type="match status" value="1"/>
</dbReference>
<dbReference type="RefSeq" id="XP_014474845.1">
    <property type="nucleotide sequence ID" value="XM_014619359.1"/>
</dbReference>
<protein>
    <submittedName>
        <fullName evidence="12">ATP-binding cassette sub-family G member 1-like</fullName>
    </submittedName>
</protein>
<dbReference type="AlphaFoldDB" id="A0A6P3X9A9"/>
<dbReference type="InterPro" id="IPR013525">
    <property type="entry name" value="ABC2_TM"/>
</dbReference>
<dbReference type="GeneID" id="106744512"/>
<feature type="transmembrane region" description="Helical" evidence="9">
    <location>
        <begin position="589"/>
        <end position="607"/>
    </location>
</feature>
<keyword evidence="8 9" id="KW-0472">Membrane</keyword>
<evidence type="ECO:0000313" key="11">
    <source>
        <dbReference type="Proteomes" id="UP000515204"/>
    </source>
</evidence>
<dbReference type="InterPro" id="IPR003439">
    <property type="entry name" value="ABC_transporter-like_ATP-bd"/>
</dbReference>
<keyword evidence="11" id="KW-1185">Reference proteome</keyword>
<feature type="transmembrane region" description="Helical" evidence="9">
    <location>
        <begin position="500"/>
        <end position="518"/>
    </location>
</feature>
<evidence type="ECO:0000256" key="6">
    <source>
        <dbReference type="ARBA" id="ARBA00022840"/>
    </source>
</evidence>
<evidence type="ECO:0000259" key="10">
    <source>
        <dbReference type="PROSITE" id="PS50893"/>
    </source>
</evidence>
<dbReference type="PANTHER" id="PTHR48041">
    <property type="entry name" value="ABC TRANSPORTER G FAMILY MEMBER 28"/>
    <property type="match status" value="1"/>
</dbReference>
<feature type="domain" description="ABC transporter" evidence="10">
    <location>
        <begin position="42"/>
        <end position="281"/>
    </location>
</feature>
<feature type="transmembrane region" description="Helical" evidence="9">
    <location>
        <begin position="357"/>
        <end position="379"/>
    </location>
</feature>
<feature type="transmembrane region" description="Helical" evidence="9">
    <location>
        <begin position="432"/>
        <end position="459"/>
    </location>
</feature>
<proteinExistence type="inferred from homology"/>
<dbReference type="OrthoDB" id="66620at2759"/>
<evidence type="ECO:0000313" key="12">
    <source>
        <dbReference type="RefSeq" id="XP_014474845.1"/>
    </source>
</evidence>
<dbReference type="GO" id="GO:0005524">
    <property type="term" value="F:ATP binding"/>
    <property type="evidence" value="ECO:0007669"/>
    <property type="project" value="UniProtKB-KW"/>
</dbReference>
<dbReference type="Proteomes" id="UP000515204">
    <property type="component" value="Unplaced"/>
</dbReference>
<dbReference type="GO" id="GO:0140359">
    <property type="term" value="F:ABC-type transporter activity"/>
    <property type="evidence" value="ECO:0007669"/>
    <property type="project" value="InterPro"/>
</dbReference>
<dbReference type="SMART" id="SM00382">
    <property type="entry name" value="AAA"/>
    <property type="match status" value="1"/>
</dbReference>
<dbReference type="GO" id="GO:0005886">
    <property type="term" value="C:plasma membrane"/>
    <property type="evidence" value="ECO:0007669"/>
    <property type="project" value="TreeGrafter"/>
</dbReference>
<dbReference type="InterPro" id="IPR043926">
    <property type="entry name" value="ABCG_dom"/>
</dbReference>
<evidence type="ECO:0000256" key="4">
    <source>
        <dbReference type="ARBA" id="ARBA00022692"/>
    </source>
</evidence>
<dbReference type="InterPro" id="IPR050352">
    <property type="entry name" value="ABCG_transporters"/>
</dbReference>
<dbReference type="PROSITE" id="PS50893">
    <property type="entry name" value="ABC_TRANSPORTER_2"/>
    <property type="match status" value="1"/>
</dbReference>
<evidence type="ECO:0000256" key="3">
    <source>
        <dbReference type="ARBA" id="ARBA00022448"/>
    </source>
</evidence>
<name>A0A6P3X9A9_DINQU</name>
<dbReference type="CDD" id="cd03213">
    <property type="entry name" value="ABCG_EPDR"/>
    <property type="match status" value="1"/>
</dbReference>
<evidence type="ECO:0000256" key="5">
    <source>
        <dbReference type="ARBA" id="ARBA00022741"/>
    </source>
</evidence>
<dbReference type="Pfam" id="PF19055">
    <property type="entry name" value="ABC2_membrane_7"/>
    <property type="match status" value="1"/>
</dbReference>
<organism evidence="11 12">
    <name type="scientific">Dinoponera quadriceps</name>
    <name type="common">South American ant</name>
    <dbReference type="NCBI Taxonomy" id="609295"/>
    <lineage>
        <taxon>Eukaryota</taxon>
        <taxon>Metazoa</taxon>
        <taxon>Ecdysozoa</taxon>
        <taxon>Arthropoda</taxon>
        <taxon>Hexapoda</taxon>
        <taxon>Insecta</taxon>
        <taxon>Pterygota</taxon>
        <taxon>Neoptera</taxon>
        <taxon>Endopterygota</taxon>
        <taxon>Hymenoptera</taxon>
        <taxon>Apocrita</taxon>
        <taxon>Aculeata</taxon>
        <taxon>Formicoidea</taxon>
        <taxon>Formicidae</taxon>
        <taxon>Ponerinae</taxon>
        <taxon>Ponerini</taxon>
        <taxon>Dinoponera</taxon>
    </lineage>
</organism>
<keyword evidence="6" id="KW-0067">ATP-binding</keyword>
<keyword evidence="3" id="KW-0813">Transport</keyword>
<keyword evidence="7 9" id="KW-1133">Transmembrane helix</keyword>
<dbReference type="GO" id="GO:0016887">
    <property type="term" value="F:ATP hydrolysis activity"/>
    <property type="evidence" value="ECO:0007669"/>
    <property type="project" value="InterPro"/>
</dbReference>
<reference evidence="12" key="1">
    <citation type="submission" date="2025-08" db="UniProtKB">
        <authorList>
            <consortium name="RefSeq"/>
        </authorList>
    </citation>
    <scope>IDENTIFICATION</scope>
</reference>
<dbReference type="PROSITE" id="PS00211">
    <property type="entry name" value="ABC_TRANSPORTER_1"/>
    <property type="match status" value="1"/>
</dbReference>
<dbReference type="SUPFAM" id="SSF52540">
    <property type="entry name" value="P-loop containing nucleoside triphosphate hydrolases"/>
    <property type="match status" value="1"/>
</dbReference>
<feature type="transmembrane region" description="Helical" evidence="9">
    <location>
        <begin position="386"/>
        <end position="412"/>
    </location>
</feature>
<accession>A0A6P3X9A9</accession>
<evidence type="ECO:0000256" key="9">
    <source>
        <dbReference type="SAM" id="Phobius"/>
    </source>
</evidence>
<evidence type="ECO:0000256" key="2">
    <source>
        <dbReference type="ARBA" id="ARBA00005814"/>
    </source>
</evidence>
<keyword evidence="4 9" id="KW-0812">Transmembrane</keyword>
<dbReference type="InterPro" id="IPR027417">
    <property type="entry name" value="P-loop_NTPase"/>
</dbReference>
<dbReference type="InterPro" id="IPR017871">
    <property type="entry name" value="ABC_transporter-like_CS"/>
</dbReference>
<dbReference type="Gene3D" id="3.40.50.300">
    <property type="entry name" value="P-loop containing nucleotide triphosphate hydrolases"/>
    <property type="match status" value="1"/>
</dbReference>
<evidence type="ECO:0000256" key="8">
    <source>
        <dbReference type="ARBA" id="ARBA00023136"/>
    </source>
</evidence>
<dbReference type="KEGG" id="dqu:106744512"/>
<feature type="transmembrane region" description="Helical" evidence="9">
    <location>
        <begin position="471"/>
        <end position="494"/>
    </location>
</feature>
<comment type="subcellular location">
    <subcellularLocation>
        <location evidence="1">Membrane</location>
        <topology evidence="1">Multi-pass membrane protein</topology>
    </subcellularLocation>
</comment>
<dbReference type="FunFam" id="3.40.50.300:FF:001077">
    <property type="entry name" value="Uncharacterized protein, isoform A"/>
    <property type="match status" value="1"/>
</dbReference>